<dbReference type="Pfam" id="PF11907">
    <property type="entry name" value="DUF3427"/>
    <property type="match status" value="1"/>
</dbReference>
<dbReference type="RefSeq" id="WP_087003489.1">
    <property type="nucleotide sequence ID" value="NZ_FWFF01000001.1"/>
</dbReference>
<dbReference type="InterPro" id="IPR058403">
    <property type="entry name" value="DUF8090"/>
</dbReference>
<keyword evidence="3" id="KW-0378">Hydrolase</keyword>
<dbReference type="InterPro" id="IPR001650">
    <property type="entry name" value="Helicase_C-like"/>
</dbReference>
<dbReference type="PROSITE" id="PS51192">
    <property type="entry name" value="HELICASE_ATP_BIND_1"/>
    <property type="match status" value="1"/>
</dbReference>
<dbReference type="SUPFAM" id="SSF56024">
    <property type="entry name" value="Phospholipase D/nuclease"/>
    <property type="match status" value="1"/>
</dbReference>
<dbReference type="InterPro" id="IPR025202">
    <property type="entry name" value="PLD-like_dom"/>
</dbReference>
<dbReference type="GO" id="GO:0004386">
    <property type="term" value="F:helicase activity"/>
    <property type="evidence" value="ECO:0007669"/>
    <property type="project" value="UniProtKB-KW"/>
</dbReference>
<dbReference type="Pfam" id="PF26350">
    <property type="entry name" value="DUF8090"/>
    <property type="match status" value="1"/>
</dbReference>
<evidence type="ECO:0000313" key="3">
    <source>
        <dbReference type="EMBL" id="SLM89232.1"/>
    </source>
</evidence>
<dbReference type="CDD" id="cd18799">
    <property type="entry name" value="SF2_C_EcoAI-like"/>
    <property type="match status" value="1"/>
</dbReference>
<keyword evidence="3" id="KW-0067">ATP-binding</keyword>
<evidence type="ECO:0000259" key="1">
    <source>
        <dbReference type="PROSITE" id="PS51192"/>
    </source>
</evidence>
<dbReference type="Gene3D" id="3.30.870.10">
    <property type="entry name" value="Endonuclease Chain A"/>
    <property type="match status" value="1"/>
</dbReference>
<gene>
    <name evidence="3" type="ORF">FM105_01295</name>
</gene>
<feature type="domain" description="Helicase C-terminal" evidence="2">
    <location>
        <begin position="441"/>
        <end position="600"/>
    </location>
</feature>
<protein>
    <submittedName>
        <fullName evidence="3">DNA/RNA helicase of DEAD/DEAH box family</fullName>
    </submittedName>
</protein>
<reference evidence="4" key="1">
    <citation type="submission" date="2017-02" db="EMBL/GenBank/DDBJ databases">
        <authorList>
            <person name="Dridi B."/>
        </authorList>
    </citation>
    <scope>NUCLEOTIDE SEQUENCE [LARGE SCALE GENOMIC DNA]</scope>
    <source>
        <strain evidence="4">B Co 03.10</strain>
    </source>
</reference>
<dbReference type="InterPro" id="IPR006935">
    <property type="entry name" value="Helicase/UvrB_N"/>
</dbReference>
<evidence type="ECO:0000259" key="2">
    <source>
        <dbReference type="PROSITE" id="PS51194"/>
    </source>
</evidence>
<dbReference type="Pfam" id="PF04851">
    <property type="entry name" value="ResIII"/>
    <property type="match status" value="1"/>
</dbReference>
<feature type="domain" description="Helicase ATP-binding" evidence="1">
    <location>
        <begin position="244"/>
        <end position="396"/>
    </location>
</feature>
<organism evidence="3 4">
    <name type="scientific">Brevibacterium yomogidense</name>
    <dbReference type="NCBI Taxonomy" id="946573"/>
    <lineage>
        <taxon>Bacteria</taxon>
        <taxon>Bacillati</taxon>
        <taxon>Actinomycetota</taxon>
        <taxon>Actinomycetes</taxon>
        <taxon>Micrococcales</taxon>
        <taxon>Brevibacteriaceae</taxon>
        <taxon>Brevibacterium</taxon>
    </lineage>
</organism>
<keyword evidence="3" id="KW-0547">Nucleotide-binding</keyword>
<keyword evidence="3" id="KW-0347">Helicase</keyword>
<dbReference type="Pfam" id="PF00271">
    <property type="entry name" value="Helicase_C"/>
    <property type="match status" value="1"/>
</dbReference>
<sequence>MTDAELRRSGAADSGFASILNDTRFGFIDSTVSSNKLHNPILIANDGENTMKRSLVEELRRSDRFIFSVAFVTTDALAALKQHLLDFGGRGTLITSTYLNFNHPAVFRELLSIPGLDVKIHSAKGGGFHAKGYVFTQELSTTAIIGSSNLTMNALQRNREWNLRFSALPGGDVVEQLADAIDQQLLDSFPLTSEWIEQYEIAYDESRRLDSFGSEAAPPITEKTLSSRVVPNSMQLEALSAIADLRSQGERRAIVVSATGTGKTILAALDVRAAGPKRMLFLVHREQILDRAIEEFKRVLGISAGEVGKFVGRLQDADASYVFATVQSLSRPGVMEGIEKDHFDYILIDEVHRAGARTYRGLIEYFTPEFLLGITATPERTDDFNVYELFDYNVAYEIRLRRALEEGMLVPFHYYGVTDLVVDGISVEEKSDFSLLVSSRRVDHIVGMLNSYGHVGVGVSGLMFCSRNSEARELSRQLDGRIVDGRPLRTVALSGDDSVEERNSVVQQLAAGDLDYILTVDVFNEGIDIPSVNQIVMLRRTKSSIIFTQQLGRGLRKAPGKDHLRVIDFIGNYETNFLIPIALFGNASLNRDSVRRDFIGGRNAGVLSGNSSVSFDEIAAERIFASLAAVKLDSMTRIREALRAERNRLGRAPRLFDLARFESADPVVVANKRGEYWSLLTSLKMTDSLPTPRQASSLKFLTEELLNGKRPHELIVIRNLLSESGVLSDEAVHTLLDSAGVDVRPSTMESVARVLTFEFFGEQKRAKFGAAPVIREGGWWSLNEDFFEDFFTCDEFADHVMDVIDTGLFISRHRYGYAGDLRIGDRYSRKDVCRLLNWKSNQEGTIFGYKVDEETRTCPIFITYHKHDDVDDSVAYEDEFLSEKSLLWYTRSRRTLGSSEVRTIVDNDVDLHLFAKKDDAEGTDFFYLGPVHSSDAVQTTMPDGGRELDVVTMTLTLDSPIEAGMYAYLLDEGGV</sequence>
<dbReference type="Pfam" id="PF13091">
    <property type="entry name" value="PLDc_2"/>
    <property type="match status" value="1"/>
</dbReference>
<dbReference type="PANTHER" id="PTHR47396:SF1">
    <property type="entry name" value="ATP-DEPENDENT HELICASE IRC3-RELATED"/>
    <property type="match status" value="1"/>
</dbReference>
<dbReference type="PANTHER" id="PTHR47396">
    <property type="entry name" value="TYPE I RESTRICTION ENZYME ECOKI R PROTEIN"/>
    <property type="match status" value="1"/>
</dbReference>
<dbReference type="GO" id="GO:0016787">
    <property type="term" value="F:hydrolase activity"/>
    <property type="evidence" value="ECO:0007669"/>
    <property type="project" value="InterPro"/>
</dbReference>
<dbReference type="InterPro" id="IPR027417">
    <property type="entry name" value="P-loop_NTPase"/>
</dbReference>
<dbReference type="InterPro" id="IPR050742">
    <property type="entry name" value="Helicase_Restrict-Modif_Enz"/>
</dbReference>
<evidence type="ECO:0000313" key="4">
    <source>
        <dbReference type="Proteomes" id="UP000196581"/>
    </source>
</evidence>
<dbReference type="EMBL" id="FWFF01000001">
    <property type="protein sequence ID" value="SLM89232.1"/>
    <property type="molecule type" value="Genomic_DNA"/>
</dbReference>
<dbReference type="SMART" id="SM00490">
    <property type="entry name" value="HELICc"/>
    <property type="match status" value="1"/>
</dbReference>
<dbReference type="PROSITE" id="PS51194">
    <property type="entry name" value="HELICASE_CTER"/>
    <property type="match status" value="1"/>
</dbReference>
<dbReference type="AlphaFoldDB" id="A0A1X6WUW5"/>
<dbReference type="InterPro" id="IPR014001">
    <property type="entry name" value="Helicase_ATP-bd"/>
</dbReference>
<dbReference type="GO" id="GO:0005524">
    <property type="term" value="F:ATP binding"/>
    <property type="evidence" value="ECO:0007669"/>
    <property type="project" value="InterPro"/>
</dbReference>
<accession>A0A1X6WUW5</accession>
<name>A0A1X6WUW5_9MICO</name>
<proteinExistence type="predicted"/>
<keyword evidence="4" id="KW-1185">Reference proteome</keyword>
<dbReference type="InterPro" id="IPR021835">
    <property type="entry name" value="DUF3427"/>
</dbReference>
<dbReference type="CDD" id="cd09204">
    <property type="entry name" value="PLDc_N_DEXD_b2"/>
    <property type="match status" value="1"/>
</dbReference>
<dbReference type="CDD" id="cd18032">
    <property type="entry name" value="DEXHc_RE_I_III_res"/>
    <property type="match status" value="1"/>
</dbReference>
<dbReference type="Gene3D" id="3.40.50.300">
    <property type="entry name" value="P-loop containing nucleotide triphosphate hydrolases"/>
    <property type="match status" value="2"/>
</dbReference>
<dbReference type="SMART" id="SM00487">
    <property type="entry name" value="DEXDc"/>
    <property type="match status" value="1"/>
</dbReference>
<dbReference type="GO" id="GO:0003677">
    <property type="term" value="F:DNA binding"/>
    <property type="evidence" value="ECO:0007669"/>
    <property type="project" value="InterPro"/>
</dbReference>
<dbReference type="Proteomes" id="UP000196581">
    <property type="component" value="Unassembled WGS sequence"/>
</dbReference>
<dbReference type="SUPFAM" id="SSF52540">
    <property type="entry name" value="P-loop containing nucleoside triphosphate hydrolases"/>
    <property type="match status" value="1"/>
</dbReference>
<dbReference type="GO" id="GO:0005829">
    <property type="term" value="C:cytosol"/>
    <property type="evidence" value="ECO:0007669"/>
    <property type="project" value="TreeGrafter"/>
</dbReference>